<comment type="caution">
    <text evidence="2">The sequence shown here is derived from an EMBL/GenBank/DDBJ whole genome shotgun (WGS) entry which is preliminary data.</text>
</comment>
<evidence type="ECO:0000313" key="3">
    <source>
        <dbReference type="Proteomes" id="UP001152622"/>
    </source>
</evidence>
<feature type="compositionally biased region" description="Basic residues" evidence="1">
    <location>
        <begin position="60"/>
        <end position="69"/>
    </location>
</feature>
<proteinExistence type="predicted"/>
<feature type="region of interest" description="Disordered" evidence="1">
    <location>
        <begin position="1"/>
        <end position="23"/>
    </location>
</feature>
<organism evidence="2 3">
    <name type="scientific">Synaphobranchus kaupii</name>
    <name type="common">Kaup's arrowtooth eel</name>
    <dbReference type="NCBI Taxonomy" id="118154"/>
    <lineage>
        <taxon>Eukaryota</taxon>
        <taxon>Metazoa</taxon>
        <taxon>Chordata</taxon>
        <taxon>Craniata</taxon>
        <taxon>Vertebrata</taxon>
        <taxon>Euteleostomi</taxon>
        <taxon>Actinopterygii</taxon>
        <taxon>Neopterygii</taxon>
        <taxon>Teleostei</taxon>
        <taxon>Anguilliformes</taxon>
        <taxon>Synaphobranchidae</taxon>
        <taxon>Synaphobranchus</taxon>
    </lineage>
</organism>
<dbReference type="AlphaFoldDB" id="A0A9Q1FZW6"/>
<protein>
    <submittedName>
        <fullName evidence="2">Uncharacterized protein</fullName>
    </submittedName>
</protein>
<keyword evidence="3" id="KW-1185">Reference proteome</keyword>
<reference evidence="2" key="1">
    <citation type="journal article" date="2023" name="Science">
        <title>Genome structures resolve the early diversification of teleost fishes.</title>
        <authorList>
            <person name="Parey E."/>
            <person name="Louis A."/>
            <person name="Montfort J."/>
            <person name="Bouchez O."/>
            <person name="Roques C."/>
            <person name="Iampietro C."/>
            <person name="Lluch J."/>
            <person name="Castinel A."/>
            <person name="Donnadieu C."/>
            <person name="Desvignes T."/>
            <person name="Floi Bucao C."/>
            <person name="Jouanno E."/>
            <person name="Wen M."/>
            <person name="Mejri S."/>
            <person name="Dirks R."/>
            <person name="Jansen H."/>
            <person name="Henkel C."/>
            <person name="Chen W.J."/>
            <person name="Zahm M."/>
            <person name="Cabau C."/>
            <person name="Klopp C."/>
            <person name="Thompson A.W."/>
            <person name="Robinson-Rechavi M."/>
            <person name="Braasch I."/>
            <person name="Lecointre G."/>
            <person name="Bobe J."/>
            <person name="Postlethwait J.H."/>
            <person name="Berthelot C."/>
            <person name="Roest Crollius H."/>
            <person name="Guiguen Y."/>
        </authorList>
    </citation>
    <scope>NUCLEOTIDE SEQUENCE</scope>
    <source>
        <strain evidence="2">WJC10195</strain>
    </source>
</reference>
<sequence length="69" mass="7438">MFDGLRRGPAGAQSACGSIGPMGRRAQVRIRELSRAVQRPLYFQNKQGLSEPGVISPRSGAKKGKRNGQ</sequence>
<evidence type="ECO:0000313" key="2">
    <source>
        <dbReference type="EMBL" id="KAJ8370315.1"/>
    </source>
</evidence>
<name>A0A9Q1FZW6_SYNKA</name>
<gene>
    <name evidence="2" type="ORF">SKAU_G00103430</name>
</gene>
<feature type="region of interest" description="Disordered" evidence="1">
    <location>
        <begin position="44"/>
        <end position="69"/>
    </location>
</feature>
<dbReference type="Proteomes" id="UP001152622">
    <property type="component" value="Chromosome 3"/>
</dbReference>
<dbReference type="EMBL" id="JAINUF010000003">
    <property type="protein sequence ID" value="KAJ8370315.1"/>
    <property type="molecule type" value="Genomic_DNA"/>
</dbReference>
<evidence type="ECO:0000256" key="1">
    <source>
        <dbReference type="SAM" id="MobiDB-lite"/>
    </source>
</evidence>
<accession>A0A9Q1FZW6</accession>